<dbReference type="HOGENOM" id="CLU_009710_9_4_5"/>
<dbReference type="OrthoDB" id="9810191at2"/>
<dbReference type="SUPFAM" id="SSF47323">
    <property type="entry name" value="Anticodon-binding domain of a subclass of class I aminoacyl-tRNA synthetases"/>
    <property type="match status" value="1"/>
</dbReference>
<comment type="subunit">
    <text evidence="9">Monomer.</text>
</comment>
<evidence type="ECO:0000259" key="11">
    <source>
        <dbReference type="Pfam" id="PF09334"/>
    </source>
</evidence>
<dbReference type="NCBIfam" id="NF008900">
    <property type="entry name" value="PRK12267.1"/>
    <property type="match status" value="1"/>
</dbReference>
<dbReference type="InterPro" id="IPR015413">
    <property type="entry name" value="Methionyl/Leucyl_tRNA_Synth"/>
</dbReference>
<organism evidence="13 14">
    <name type="scientific">Hyphomicrobium nitrativorans NL23</name>
    <dbReference type="NCBI Taxonomy" id="1029756"/>
    <lineage>
        <taxon>Bacteria</taxon>
        <taxon>Pseudomonadati</taxon>
        <taxon>Pseudomonadota</taxon>
        <taxon>Alphaproteobacteria</taxon>
        <taxon>Hyphomicrobiales</taxon>
        <taxon>Hyphomicrobiaceae</taxon>
        <taxon>Hyphomicrobium</taxon>
    </lineage>
</organism>
<dbReference type="KEGG" id="hni:W911_11390"/>
<comment type="catalytic activity">
    <reaction evidence="9">
        <text>tRNA(Met) + L-methionine + ATP = L-methionyl-tRNA(Met) + AMP + diphosphate</text>
        <dbReference type="Rhea" id="RHEA:13481"/>
        <dbReference type="Rhea" id="RHEA-COMP:9667"/>
        <dbReference type="Rhea" id="RHEA-COMP:9698"/>
        <dbReference type="ChEBI" id="CHEBI:30616"/>
        <dbReference type="ChEBI" id="CHEBI:33019"/>
        <dbReference type="ChEBI" id="CHEBI:57844"/>
        <dbReference type="ChEBI" id="CHEBI:78442"/>
        <dbReference type="ChEBI" id="CHEBI:78530"/>
        <dbReference type="ChEBI" id="CHEBI:456215"/>
        <dbReference type="EC" id="6.1.1.10"/>
    </reaction>
</comment>
<keyword evidence="5 9" id="KW-0547">Nucleotide-binding</keyword>
<comment type="similarity">
    <text evidence="9">Belongs to the class-I aminoacyl-tRNA synthetase family. MetG type 2B subfamily.</text>
</comment>
<protein>
    <recommendedName>
        <fullName evidence="9">Methionine--tRNA ligase</fullName>
        <ecNumber evidence="9">6.1.1.10</ecNumber>
    </recommendedName>
    <alternativeName>
        <fullName evidence="9">Methionyl-tRNA synthetase</fullName>
        <shortName evidence="9">MetRS</shortName>
    </alternativeName>
</protein>
<accession>V5SEC6</accession>
<name>V5SEC6_9HYPH</name>
<keyword evidence="7 9" id="KW-0648">Protein biosynthesis</keyword>
<dbReference type="Gene3D" id="2.170.220.10">
    <property type="match status" value="1"/>
</dbReference>
<sequence>MSGRTKFYITTAISYPNGVPHIGHAYEAIATDAIARFERLDGRDVFFLTGTDEHGLKMKQTAAKEGLTPLALADRNAARFVEMVEMLGISNDDFIRTTEPRHYEACAEIWRRMEAAGDIFTKKYGGWYSVRDETYYKEAETEVRDGGVRYATPTGTPVEWTEEETFFFRLSAYEERLLKHYEDNPDFILPVERKNEVVSFVKSGLEDLSISRSTLDWGIPVPDAPGHVMYVWVDALTNYITATGLLNTPQGERAGYWPADVHVIGKDIVRFHAVYWPAFLMSAGIDLPKRIFSHGMVLSKGEKISKSVGNVVDPSDLVRAYGRDQLRYFLLREVMFGQDGNYSPEAIANRINADLANNLGNLAQRSLSMIFKNCDGKIPEPGAFTAEDQALLSAADALYGLARGAMDRQAITPYLNAVWAVIADANGYFAAEEPWAKKKTDPARMGTILYVTAEVVRQFGILAQPAMPELAAKLLDLLALDEADRVFAKLGIAGRLAPGTAIPEPKGVFPRYVDPEEAAKADTPPKQKPQKGGKAPKSET</sequence>
<dbReference type="InterPro" id="IPR023457">
    <property type="entry name" value="Met-tRNA_synth_2"/>
</dbReference>
<comment type="function">
    <text evidence="1 9">Is required not only for elongation of protein synthesis but also for the initiation of all mRNA translation through initiator tRNA(fMet) aminoacylation.</text>
</comment>
<evidence type="ECO:0000256" key="10">
    <source>
        <dbReference type="SAM" id="MobiDB-lite"/>
    </source>
</evidence>
<comment type="caution">
    <text evidence="9">Lacks conserved residue(s) required for the propagation of feature annotation.</text>
</comment>
<feature type="short sequence motif" description="'HIGH' region" evidence="9">
    <location>
        <begin position="14"/>
        <end position="24"/>
    </location>
</feature>
<evidence type="ECO:0000256" key="1">
    <source>
        <dbReference type="ARBA" id="ARBA00003314"/>
    </source>
</evidence>
<evidence type="ECO:0000256" key="4">
    <source>
        <dbReference type="ARBA" id="ARBA00022598"/>
    </source>
</evidence>
<reference evidence="13 14" key="1">
    <citation type="journal article" date="2014" name="Genome Announc.">
        <title>Complete Genome Sequence of Hyphomicrobium nitrativorans Strain NL23, a Denitrifying Bacterium Isolated from Biofilm of a Methanol-Fed Denitrification System Treating Seawater at the Montreal Biodome.</title>
        <authorList>
            <person name="Martineau C."/>
            <person name="Villeneuve C."/>
            <person name="Mauffrey F."/>
            <person name="Villemur R."/>
        </authorList>
    </citation>
    <scope>NUCLEOTIDE SEQUENCE [LARGE SCALE GENOMIC DNA]</scope>
    <source>
        <strain evidence="13">NL23</strain>
    </source>
</reference>
<dbReference type="Pfam" id="PF19303">
    <property type="entry name" value="Anticodon_3"/>
    <property type="match status" value="1"/>
</dbReference>
<evidence type="ECO:0000256" key="7">
    <source>
        <dbReference type="ARBA" id="ARBA00022917"/>
    </source>
</evidence>
<dbReference type="GO" id="GO:0006431">
    <property type="term" value="P:methionyl-tRNA aminoacylation"/>
    <property type="evidence" value="ECO:0007669"/>
    <property type="project" value="UniProtKB-UniRule"/>
</dbReference>
<dbReference type="InterPro" id="IPR009080">
    <property type="entry name" value="tRNAsynth_Ia_anticodon-bd"/>
</dbReference>
<feature type="compositionally biased region" description="Low complexity" evidence="10">
    <location>
        <begin position="530"/>
        <end position="540"/>
    </location>
</feature>
<dbReference type="EMBL" id="CP006912">
    <property type="protein sequence ID" value="AHB48873.1"/>
    <property type="molecule type" value="Genomic_DNA"/>
</dbReference>
<dbReference type="EC" id="6.1.1.10" evidence="9"/>
<gene>
    <name evidence="9" type="primary">metG</name>
    <name evidence="13" type="ORF">W911_11390</name>
</gene>
<dbReference type="AlphaFoldDB" id="V5SEC6"/>
<dbReference type="FunFam" id="2.170.220.10:FF:000002">
    <property type="entry name" value="Methionine--tRNA ligase"/>
    <property type="match status" value="1"/>
</dbReference>
<proteinExistence type="inferred from homology"/>
<evidence type="ECO:0000256" key="3">
    <source>
        <dbReference type="ARBA" id="ARBA00022490"/>
    </source>
</evidence>
<feature type="domain" description="Methionyl-tRNA synthetase anticodon-binding" evidence="12">
    <location>
        <begin position="378"/>
        <end position="517"/>
    </location>
</feature>
<keyword evidence="6 9" id="KW-0067">ATP-binding</keyword>
<dbReference type="Pfam" id="PF09334">
    <property type="entry name" value="tRNA-synt_1g"/>
    <property type="match status" value="1"/>
</dbReference>
<evidence type="ECO:0000256" key="2">
    <source>
        <dbReference type="ARBA" id="ARBA00004496"/>
    </source>
</evidence>
<feature type="domain" description="Methionyl/Leucyl tRNA synthetase" evidence="11">
    <location>
        <begin position="8"/>
        <end position="366"/>
    </location>
</feature>
<dbReference type="STRING" id="1029756.W911_11390"/>
<dbReference type="GO" id="GO:0005737">
    <property type="term" value="C:cytoplasm"/>
    <property type="evidence" value="ECO:0007669"/>
    <property type="project" value="UniProtKB-SubCell"/>
</dbReference>
<keyword evidence="4 9" id="KW-0436">Ligase</keyword>
<evidence type="ECO:0000313" key="13">
    <source>
        <dbReference type="EMBL" id="AHB48873.1"/>
    </source>
</evidence>
<keyword evidence="14" id="KW-1185">Reference proteome</keyword>
<dbReference type="CDD" id="cd00814">
    <property type="entry name" value="MetRS_core"/>
    <property type="match status" value="1"/>
</dbReference>
<dbReference type="GO" id="GO:0005524">
    <property type="term" value="F:ATP binding"/>
    <property type="evidence" value="ECO:0007669"/>
    <property type="project" value="UniProtKB-UniRule"/>
</dbReference>
<dbReference type="PANTHER" id="PTHR43326">
    <property type="entry name" value="METHIONYL-TRNA SYNTHETASE"/>
    <property type="match status" value="1"/>
</dbReference>
<evidence type="ECO:0000256" key="9">
    <source>
        <dbReference type="HAMAP-Rule" id="MF_01228"/>
    </source>
</evidence>
<dbReference type="PROSITE" id="PS00178">
    <property type="entry name" value="AA_TRNA_LIGASE_I"/>
    <property type="match status" value="1"/>
</dbReference>
<dbReference type="CDD" id="cd07957">
    <property type="entry name" value="Anticodon_Ia_Met"/>
    <property type="match status" value="1"/>
</dbReference>
<dbReference type="SUPFAM" id="SSF52374">
    <property type="entry name" value="Nucleotidylyl transferase"/>
    <property type="match status" value="1"/>
</dbReference>
<comment type="subcellular location">
    <subcellularLocation>
        <location evidence="2 9">Cytoplasm</location>
    </subcellularLocation>
</comment>
<dbReference type="Gene3D" id="1.10.730.10">
    <property type="entry name" value="Isoleucyl-tRNA Synthetase, Domain 1"/>
    <property type="match status" value="1"/>
</dbReference>
<dbReference type="PATRIC" id="fig|1029756.8.peg.2367"/>
<dbReference type="InterPro" id="IPR033911">
    <property type="entry name" value="MetRS_core"/>
</dbReference>
<feature type="compositionally biased region" description="Basic and acidic residues" evidence="10">
    <location>
        <begin position="513"/>
        <end position="525"/>
    </location>
</feature>
<evidence type="ECO:0000256" key="8">
    <source>
        <dbReference type="ARBA" id="ARBA00023146"/>
    </source>
</evidence>
<evidence type="ECO:0000256" key="6">
    <source>
        <dbReference type="ARBA" id="ARBA00022840"/>
    </source>
</evidence>
<dbReference type="Proteomes" id="UP000018542">
    <property type="component" value="Chromosome"/>
</dbReference>
<evidence type="ECO:0000259" key="12">
    <source>
        <dbReference type="Pfam" id="PF19303"/>
    </source>
</evidence>
<feature type="short sequence motif" description="'KMSKS' region" evidence="9">
    <location>
        <begin position="303"/>
        <end position="307"/>
    </location>
</feature>
<evidence type="ECO:0000256" key="5">
    <source>
        <dbReference type="ARBA" id="ARBA00022741"/>
    </source>
</evidence>
<dbReference type="RefSeq" id="WP_023787625.1">
    <property type="nucleotide sequence ID" value="NC_022997.1"/>
</dbReference>
<dbReference type="PRINTS" id="PR01041">
    <property type="entry name" value="TRNASYNTHMET"/>
</dbReference>
<dbReference type="HAMAP" id="MF_01228">
    <property type="entry name" value="Met_tRNA_synth_type2"/>
    <property type="match status" value="1"/>
</dbReference>
<dbReference type="Gene3D" id="3.40.50.620">
    <property type="entry name" value="HUPs"/>
    <property type="match status" value="1"/>
</dbReference>
<dbReference type="InterPro" id="IPR014758">
    <property type="entry name" value="Met-tRNA_synth"/>
</dbReference>
<dbReference type="GO" id="GO:0004825">
    <property type="term" value="F:methionine-tRNA ligase activity"/>
    <property type="evidence" value="ECO:0007669"/>
    <property type="project" value="UniProtKB-UniRule"/>
</dbReference>
<dbReference type="NCBIfam" id="TIGR00398">
    <property type="entry name" value="metG"/>
    <property type="match status" value="1"/>
</dbReference>
<dbReference type="InterPro" id="IPR014729">
    <property type="entry name" value="Rossmann-like_a/b/a_fold"/>
</dbReference>
<feature type="region of interest" description="Disordered" evidence="10">
    <location>
        <begin position="501"/>
        <end position="540"/>
    </location>
</feature>
<dbReference type="InterPro" id="IPR001412">
    <property type="entry name" value="aa-tRNA-synth_I_CS"/>
</dbReference>
<evidence type="ECO:0000313" key="14">
    <source>
        <dbReference type="Proteomes" id="UP000018542"/>
    </source>
</evidence>
<keyword evidence="8 9" id="KW-0030">Aminoacyl-tRNA synthetase</keyword>
<dbReference type="InterPro" id="IPR041872">
    <property type="entry name" value="Anticodon_Met"/>
</dbReference>
<dbReference type="PANTHER" id="PTHR43326:SF1">
    <property type="entry name" value="METHIONINE--TRNA LIGASE, MITOCHONDRIAL"/>
    <property type="match status" value="1"/>
</dbReference>
<keyword evidence="3 9" id="KW-0963">Cytoplasm</keyword>